<organism evidence="2">
    <name type="scientific">Aphanomyces invadans</name>
    <dbReference type="NCBI Taxonomy" id="157072"/>
    <lineage>
        <taxon>Eukaryota</taxon>
        <taxon>Sar</taxon>
        <taxon>Stramenopiles</taxon>
        <taxon>Oomycota</taxon>
        <taxon>Saprolegniomycetes</taxon>
        <taxon>Saprolegniales</taxon>
        <taxon>Verrucalvaceae</taxon>
        <taxon>Aphanomyces</taxon>
    </lineage>
</organism>
<feature type="compositionally biased region" description="Basic and acidic residues" evidence="1">
    <location>
        <begin position="63"/>
        <end position="77"/>
    </location>
</feature>
<feature type="region of interest" description="Disordered" evidence="1">
    <location>
        <begin position="38"/>
        <end position="84"/>
    </location>
</feature>
<protein>
    <submittedName>
        <fullName evidence="2">Uncharacterized protein</fullName>
    </submittedName>
</protein>
<name>A0A024TJ51_9STRA</name>
<dbReference type="GeneID" id="20089109"/>
<evidence type="ECO:0000256" key="1">
    <source>
        <dbReference type="SAM" id="MobiDB-lite"/>
    </source>
</evidence>
<sequence>MLHWSTVFTFVSRSTSSRYMCIFFSAIWRHFLSRSKSFSRSQIRCSSVSSTARPSMSNGGGSGERKRSTTWPDDRLRRASTTSSNLYDVMSSSLMRSSTSPGLIIPQASPGADRPDGNL</sequence>
<feature type="region of interest" description="Disordered" evidence="1">
    <location>
        <begin position="96"/>
        <end position="119"/>
    </location>
</feature>
<feature type="compositionally biased region" description="Low complexity" evidence="1">
    <location>
        <begin position="38"/>
        <end position="50"/>
    </location>
</feature>
<dbReference type="OrthoDB" id="10562350at2759"/>
<dbReference type="RefSeq" id="XP_008877207.1">
    <property type="nucleotide sequence ID" value="XM_008878985.1"/>
</dbReference>
<evidence type="ECO:0000313" key="2">
    <source>
        <dbReference type="EMBL" id="ETV94004.1"/>
    </source>
</evidence>
<dbReference type="AlphaFoldDB" id="A0A024TJ51"/>
<accession>A0A024TJ51</accession>
<reference evidence="2" key="1">
    <citation type="submission" date="2013-12" db="EMBL/GenBank/DDBJ databases">
        <title>The Genome Sequence of Aphanomyces invadans NJM9701.</title>
        <authorList>
            <consortium name="The Broad Institute Genomics Platform"/>
            <person name="Russ C."/>
            <person name="Tyler B."/>
            <person name="van West P."/>
            <person name="Dieguez-Uribeondo J."/>
            <person name="Young S.K."/>
            <person name="Zeng Q."/>
            <person name="Gargeya S."/>
            <person name="Fitzgerald M."/>
            <person name="Abouelleil A."/>
            <person name="Alvarado L."/>
            <person name="Chapman S.B."/>
            <person name="Gainer-Dewar J."/>
            <person name="Goldberg J."/>
            <person name="Griggs A."/>
            <person name="Gujja S."/>
            <person name="Hansen M."/>
            <person name="Howarth C."/>
            <person name="Imamovic A."/>
            <person name="Ireland A."/>
            <person name="Larimer J."/>
            <person name="McCowan C."/>
            <person name="Murphy C."/>
            <person name="Pearson M."/>
            <person name="Poon T.W."/>
            <person name="Priest M."/>
            <person name="Roberts A."/>
            <person name="Saif S."/>
            <person name="Shea T."/>
            <person name="Sykes S."/>
            <person name="Wortman J."/>
            <person name="Nusbaum C."/>
            <person name="Birren B."/>
        </authorList>
    </citation>
    <scope>NUCLEOTIDE SEQUENCE [LARGE SCALE GENOMIC DNA]</scope>
    <source>
        <strain evidence="2">NJM9701</strain>
    </source>
</reference>
<gene>
    <name evidence="2" type="ORF">H310_12059</name>
</gene>
<dbReference type="EMBL" id="KI913987">
    <property type="protein sequence ID" value="ETV94004.1"/>
    <property type="molecule type" value="Genomic_DNA"/>
</dbReference>
<dbReference type="VEuPathDB" id="FungiDB:H310_12059"/>
<proteinExistence type="predicted"/>